<keyword evidence="1" id="KW-0175">Coiled coil</keyword>
<name>A0A848CC09_9LACO</name>
<organism evidence="2 3">
    <name type="scientific">Ligilactobacillus agilis</name>
    <dbReference type="NCBI Taxonomy" id="1601"/>
    <lineage>
        <taxon>Bacteria</taxon>
        <taxon>Bacillati</taxon>
        <taxon>Bacillota</taxon>
        <taxon>Bacilli</taxon>
        <taxon>Lactobacillales</taxon>
        <taxon>Lactobacillaceae</taxon>
        <taxon>Ligilactobacillus</taxon>
    </lineage>
</organism>
<proteinExistence type="predicted"/>
<dbReference type="AlphaFoldDB" id="A0A848CC09"/>
<protein>
    <submittedName>
        <fullName evidence="2">Uncharacterized protein</fullName>
    </submittedName>
</protein>
<dbReference type="Proteomes" id="UP000563853">
    <property type="component" value="Unassembled WGS sequence"/>
</dbReference>
<dbReference type="EMBL" id="JABAFP010000066">
    <property type="protein sequence ID" value="NME43169.1"/>
    <property type="molecule type" value="Genomic_DNA"/>
</dbReference>
<gene>
    <name evidence="2" type="ORF">HF863_10435</name>
</gene>
<dbReference type="RefSeq" id="WP_170092182.1">
    <property type="nucleotide sequence ID" value="NZ_JABAFP010000066.1"/>
</dbReference>
<evidence type="ECO:0000313" key="2">
    <source>
        <dbReference type="EMBL" id="NME43169.1"/>
    </source>
</evidence>
<accession>A0A848CC09</accession>
<evidence type="ECO:0000313" key="3">
    <source>
        <dbReference type="Proteomes" id="UP000563853"/>
    </source>
</evidence>
<reference evidence="2 3" key="1">
    <citation type="submission" date="2020-04" db="EMBL/GenBank/DDBJ databases">
        <authorList>
            <person name="Hitch T.C.A."/>
            <person name="Wylensek D."/>
            <person name="Clavel T."/>
        </authorList>
    </citation>
    <scope>NUCLEOTIDE SEQUENCE [LARGE SCALE GENOMIC DNA]</scope>
    <source>
        <strain evidence="2 3">WCA-389-WT-5H1</strain>
    </source>
</reference>
<comment type="caution">
    <text evidence="2">The sequence shown here is derived from an EMBL/GenBank/DDBJ whole genome shotgun (WGS) entry which is preliminary data.</text>
</comment>
<sequence length="255" mass="29383">MRRGYAFSSRNELFNIDGHLLTPPDPYKPFTAYLMEHFEQAGAFKNHEEDKEQVSELLSEINANFKPLFLDLDSIPGLPSRVDMQLEIKSANQALDVIEKNLIAPENQAAFHKISSEFKDYLKIKGTFYYNYEEGMGSYDAIRYRQFHNFVDYAPQVQAFKKIGTYKALSEVSHTDEATQAYQQALNKVLDQLGKLDGKTVVPALLSKFKQTCRDYYTNRSTAAKLQVSFQINFQSFDHIKDYWQDLQTAIVAKI</sequence>
<feature type="coiled-coil region" evidence="1">
    <location>
        <begin position="44"/>
        <end position="101"/>
    </location>
</feature>
<evidence type="ECO:0000256" key="1">
    <source>
        <dbReference type="SAM" id="Coils"/>
    </source>
</evidence>